<dbReference type="EMBL" id="DYDO01000003">
    <property type="protein sequence ID" value="DBA27779.1"/>
    <property type="molecule type" value="Genomic_DNA"/>
</dbReference>
<feature type="region of interest" description="Disordered" evidence="1">
    <location>
        <begin position="465"/>
        <end position="487"/>
    </location>
</feature>
<protein>
    <recommendedName>
        <fullName evidence="2">TTI1 C-terminal TPR domain-containing protein</fullName>
    </recommendedName>
</protein>
<organism evidence="3 4">
    <name type="scientific">Pyxicephalus adspersus</name>
    <name type="common">African bullfrog</name>
    <dbReference type="NCBI Taxonomy" id="30357"/>
    <lineage>
        <taxon>Eukaryota</taxon>
        <taxon>Metazoa</taxon>
        <taxon>Chordata</taxon>
        <taxon>Craniata</taxon>
        <taxon>Vertebrata</taxon>
        <taxon>Euteleostomi</taxon>
        <taxon>Amphibia</taxon>
        <taxon>Batrachia</taxon>
        <taxon>Anura</taxon>
        <taxon>Neobatrachia</taxon>
        <taxon>Ranoidea</taxon>
        <taxon>Pyxicephalidae</taxon>
        <taxon>Pyxicephalinae</taxon>
        <taxon>Pyxicephalus</taxon>
    </lineage>
</organism>
<dbReference type="AlphaFoldDB" id="A0AAV3A960"/>
<evidence type="ECO:0000256" key="1">
    <source>
        <dbReference type="SAM" id="MobiDB-lite"/>
    </source>
</evidence>
<reference evidence="3" key="1">
    <citation type="thesis" date="2020" institute="ProQuest LLC" country="789 East Eisenhower Parkway, Ann Arbor, MI, USA">
        <title>Comparative Genomics and Chromosome Evolution.</title>
        <authorList>
            <person name="Mudd A.B."/>
        </authorList>
    </citation>
    <scope>NUCLEOTIDE SEQUENCE</scope>
    <source>
        <strain evidence="3">1538</strain>
        <tissue evidence="3">Blood</tissue>
    </source>
</reference>
<gene>
    <name evidence="3" type="ORF">GDO54_008238</name>
</gene>
<dbReference type="InterPro" id="IPR049362">
    <property type="entry name" value="TTI1_rpt"/>
</dbReference>
<dbReference type="Pfam" id="PF21547">
    <property type="entry name" value="TTI1"/>
    <property type="match status" value="1"/>
</dbReference>
<dbReference type="PANTHER" id="PTHR18460">
    <property type="entry name" value="TEL2 INTERACTING PROTEIN 1 TTI1 FAMILY MEMBER"/>
    <property type="match status" value="1"/>
</dbReference>
<sequence length="719" mass="81441">MFLRIFVEHMNDERPEVKEKTHKILKEIEKDEIISLTLGEVLSDSLHSLFVSLPRTLSAQDDQGKFQILAHLIGYLQMLGPRLTFTLQSSAHLYRLSSALMQILELDPCEVKVVEEKPPSSVANLTQENIEHTQSRLKNFRSFRDPQILTLLHQVCRLLGYYGDFYLLTDHFLDLYRSQRLPALVVLNQLVLGAAGVQIESFHSDRKNFEPAELVNAVRPILEEYIDPVNWDICTGQGSNEVVDQLADQMASIQIGQKPNLVLRELTNNIWKLCLQLEGISCIAQALGPNFRQLLICSLYPLLEKAGDTSLLVRDTALLALAQVREACGYTDIGHLVEQNADYLASEISLGLRRLQRHEGSAVKVLQVLLDNSSPSLLPMLSDLVQDLLPALDQSQNEGAKMLFPVLNCLVTKIGTWFLLPEVAEEPSLTDASNESEVPSENMACEMKEFLLDHIQNYRLARGEVEEEDDDVAEMSPPPDEDKEEEKPPMLTHVKICIEVAEKCTHFLSHSNVHIRVQALDTLRLSLLPTRSQRDILLPMAYKAWPSLVKRLTQDEPLVLLRAFEVLVSLTSSCKDFLRHRMCKDAFPAFLTYLRSQALVSCHAGAVYNHMLGYKLQKAILEGLGKLCLDLDLGDNNILEVIDSCMLYLSARQPKKLQEAAIRTFLFLSKLDPDIVWLHLCEWQSPPQPPHFCLVPVPWKAKPNDEYTQNIQLLLKNLQ</sequence>
<dbReference type="InterPro" id="IPR052587">
    <property type="entry name" value="TELO2-interacting_protein_1"/>
</dbReference>
<name>A0AAV3A960_PYXAD</name>
<dbReference type="Pfam" id="PF24176">
    <property type="entry name" value="TPR_TTI1_2nd"/>
    <property type="match status" value="1"/>
</dbReference>
<evidence type="ECO:0000313" key="3">
    <source>
        <dbReference type="EMBL" id="DBA27779.1"/>
    </source>
</evidence>
<dbReference type="Proteomes" id="UP001181693">
    <property type="component" value="Unassembled WGS sequence"/>
</dbReference>
<dbReference type="InterPro" id="IPR011989">
    <property type="entry name" value="ARM-like"/>
</dbReference>
<accession>A0AAV3A960</accession>
<dbReference type="PANTHER" id="PTHR18460:SF3">
    <property type="entry name" value="TELO2-INTERACTING PROTEIN 1 HOMOLOG"/>
    <property type="match status" value="1"/>
</dbReference>
<comment type="caution">
    <text evidence="3">The sequence shown here is derived from an EMBL/GenBank/DDBJ whole genome shotgun (WGS) entry which is preliminary data.</text>
</comment>
<keyword evidence="4" id="KW-1185">Reference proteome</keyword>
<dbReference type="InterPro" id="IPR016024">
    <property type="entry name" value="ARM-type_fold"/>
</dbReference>
<feature type="domain" description="TTI1 C-terminal TPR" evidence="2">
    <location>
        <begin position="406"/>
        <end position="677"/>
    </location>
</feature>
<feature type="compositionally biased region" description="Acidic residues" evidence="1">
    <location>
        <begin position="465"/>
        <end position="484"/>
    </location>
</feature>
<proteinExistence type="predicted"/>
<dbReference type="SUPFAM" id="SSF48371">
    <property type="entry name" value="ARM repeat"/>
    <property type="match status" value="1"/>
</dbReference>
<evidence type="ECO:0000259" key="2">
    <source>
        <dbReference type="Pfam" id="PF24181"/>
    </source>
</evidence>
<dbReference type="InterPro" id="IPR057567">
    <property type="entry name" value="TPR_TTI1_C"/>
</dbReference>
<evidence type="ECO:0000313" key="4">
    <source>
        <dbReference type="Proteomes" id="UP001181693"/>
    </source>
</evidence>
<dbReference type="Gene3D" id="1.25.10.10">
    <property type="entry name" value="Leucine-rich Repeat Variant"/>
    <property type="match status" value="2"/>
</dbReference>
<dbReference type="Pfam" id="PF24181">
    <property type="entry name" value="TPR_TTI1_C"/>
    <property type="match status" value="1"/>
</dbReference>
<dbReference type="GO" id="GO:0005737">
    <property type="term" value="C:cytoplasm"/>
    <property type="evidence" value="ECO:0007669"/>
    <property type="project" value="TreeGrafter"/>
</dbReference>